<dbReference type="InterPro" id="IPR002018">
    <property type="entry name" value="CarbesteraseB"/>
</dbReference>
<dbReference type="eggNOG" id="COG2272">
    <property type="taxonomic scope" value="Bacteria"/>
</dbReference>
<keyword evidence="3" id="KW-1185">Reference proteome</keyword>
<dbReference type="PATRIC" id="fig|1348662.3.peg.1418"/>
<proteinExistence type="predicted"/>
<evidence type="ECO:0000313" key="3">
    <source>
        <dbReference type="Proteomes" id="UP000016943"/>
    </source>
</evidence>
<evidence type="ECO:0000259" key="1">
    <source>
        <dbReference type="Pfam" id="PF00135"/>
    </source>
</evidence>
<dbReference type="PANTHER" id="PTHR43142:SF12">
    <property type="entry name" value="CARBOXYLESTERASE TYPE B DOMAIN-CONTAINING PROTEIN-RELATED"/>
    <property type="match status" value="1"/>
</dbReference>
<accession>U3GY39</accession>
<dbReference type="Gene3D" id="3.40.50.1820">
    <property type="entry name" value="alpha/beta hydrolase"/>
    <property type="match status" value="1"/>
</dbReference>
<sequence length="221" mass="24763">MQHIHDQVYSIAEPFGIAVAADDSNNTSPAAAGSQTLSIVGPRLRPGADAPVRVVVGNSPAAPSDEDLLVRVHYRGGFEGFLRFHTDEPHRFRGVDDCVLALEWVQKNIERFGGDPTQVTLVASGVDAAVALWLCRRDHYRGAFRRVDLREPRFARATLDKRKWLLRGFVGPVLPARIAWVQREHPRRLERARRAYRLLYRVPFGPGPHDEQMVSTMIGGL</sequence>
<dbReference type="RefSeq" id="WP_021011954.1">
    <property type="nucleotide sequence ID" value="NC_022198.1"/>
</dbReference>
<dbReference type="EMBL" id="CP006365">
    <property type="protein sequence ID" value="AGU15563.1"/>
    <property type="molecule type" value="Genomic_DNA"/>
</dbReference>
<dbReference type="Pfam" id="PF00135">
    <property type="entry name" value="COesterase"/>
    <property type="match status" value="1"/>
</dbReference>
<dbReference type="GeneID" id="87624259"/>
<dbReference type="Proteomes" id="UP000016943">
    <property type="component" value="Chromosome"/>
</dbReference>
<dbReference type="STRING" id="1348662.CARG_07215"/>
<dbReference type="InterPro" id="IPR029058">
    <property type="entry name" value="AB_hydrolase_fold"/>
</dbReference>
<reference evidence="2 3" key="1">
    <citation type="journal article" date="2013" name="Genome Announc.">
        <title>Whole-Genome Sequence of the Clinical Strain Corynebacterium argentoratense DSM 44202, Isolated from a Human Throat Specimen.</title>
        <authorList>
            <person name="Bomholt C."/>
            <person name="Glaub A."/>
            <person name="Gravermann K."/>
            <person name="Albersmeier A."/>
            <person name="Brinkrolf K."/>
            <person name="Ruckert C."/>
            <person name="Tauch A."/>
        </authorList>
    </citation>
    <scope>NUCLEOTIDE SEQUENCE [LARGE SCALE GENOMIC DNA]</scope>
    <source>
        <strain evidence="2">DSM 44202</strain>
    </source>
</reference>
<dbReference type="HOGENOM" id="CLU_1248886_0_0_11"/>
<evidence type="ECO:0000313" key="2">
    <source>
        <dbReference type="EMBL" id="AGU15563.1"/>
    </source>
</evidence>
<dbReference type="AlphaFoldDB" id="U3GY39"/>
<dbReference type="OrthoDB" id="3199405at2"/>
<dbReference type="KEGG" id="caz:CARG_07215"/>
<gene>
    <name evidence="2" type="ORF">CARG_07215</name>
</gene>
<dbReference type="PANTHER" id="PTHR43142">
    <property type="entry name" value="CARBOXYLIC ESTER HYDROLASE"/>
    <property type="match status" value="1"/>
</dbReference>
<organism evidence="2 3">
    <name type="scientific">Corynebacterium argentoratense DSM 44202</name>
    <dbReference type="NCBI Taxonomy" id="1348662"/>
    <lineage>
        <taxon>Bacteria</taxon>
        <taxon>Bacillati</taxon>
        <taxon>Actinomycetota</taxon>
        <taxon>Actinomycetes</taxon>
        <taxon>Mycobacteriales</taxon>
        <taxon>Corynebacteriaceae</taxon>
        <taxon>Corynebacterium</taxon>
    </lineage>
</organism>
<name>U3GY39_9CORY</name>
<protein>
    <recommendedName>
        <fullName evidence="1">Carboxylesterase type B domain-containing protein</fullName>
    </recommendedName>
</protein>
<feature type="domain" description="Carboxylesterase type B" evidence="1">
    <location>
        <begin position="68"/>
        <end position="147"/>
    </location>
</feature>
<dbReference type="SUPFAM" id="SSF53474">
    <property type="entry name" value="alpha/beta-Hydrolases"/>
    <property type="match status" value="1"/>
</dbReference>